<protein>
    <recommendedName>
        <fullName evidence="9">Sodium/hydrogen exchanger</fullName>
    </recommendedName>
</protein>
<keyword evidence="6 9" id="KW-0406">Ion transport</keyword>
<evidence type="ECO:0000313" key="15">
    <source>
        <dbReference type="EMBL" id="TFY65607.1"/>
    </source>
</evidence>
<feature type="transmembrane region" description="Helical" evidence="12">
    <location>
        <begin position="575"/>
        <end position="594"/>
    </location>
</feature>
<dbReference type="Pfam" id="PF00999">
    <property type="entry name" value="Na_H_Exchanger"/>
    <property type="match status" value="1"/>
</dbReference>
<dbReference type="GO" id="GO:0005770">
    <property type="term" value="C:late endosome"/>
    <property type="evidence" value="ECO:0007669"/>
    <property type="project" value="TreeGrafter"/>
</dbReference>
<keyword evidence="4 12" id="KW-1133">Transmembrane helix</keyword>
<feature type="transmembrane region" description="Helical" evidence="12">
    <location>
        <begin position="317"/>
        <end position="338"/>
    </location>
</feature>
<evidence type="ECO:0000256" key="1">
    <source>
        <dbReference type="ARBA" id="ARBA00004141"/>
    </source>
</evidence>
<dbReference type="GO" id="GO:0000329">
    <property type="term" value="C:fungal-type vacuole membrane"/>
    <property type="evidence" value="ECO:0007669"/>
    <property type="project" value="TreeGrafter"/>
</dbReference>
<dbReference type="InterPro" id="IPR004709">
    <property type="entry name" value="NaH_exchanger"/>
</dbReference>
<dbReference type="InterPro" id="IPR006153">
    <property type="entry name" value="Cation/H_exchanger_TM"/>
</dbReference>
<dbReference type="PANTHER" id="PTHR10110">
    <property type="entry name" value="SODIUM/HYDROGEN EXCHANGER"/>
    <property type="match status" value="1"/>
</dbReference>
<dbReference type="Pfam" id="PF02096">
    <property type="entry name" value="60KD_IMP"/>
    <property type="match status" value="1"/>
</dbReference>
<evidence type="ECO:0000256" key="8">
    <source>
        <dbReference type="ARBA" id="ARBA00023201"/>
    </source>
</evidence>
<evidence type="ECO:0000256" key="7">
    <source>
        <dbReference type="ARBA" id="ARBA00023136"/>
    </source>
</evidence>
<feature type="region of interest" description="Disordered" evidence="11">
    <location>
        <begin position="1"/>
        <end position="27"/>
    </location>
</feature>
<keyword evidence="8 9" id="KW-0739">Sodium transport</keyword>
<feature type="transmembrane region" description="Helical" evidence="12">
    <location>
        <begin position="639"/>
        <end position="662"/>
    </location>
</feature>
<keyword evidence="9" id="KW-0050">Antiport</keyword>
<comment type="similarity">
    <text evidence="10">Belongs to the OXA1/ALB3/YidC family.</text>
</comment>
<dbReference type="GO" id="GO:0007035">
    <property type="term" value="P:vacuolar acidification"/>
    <property type="evidence" value="ECO:0007669"/>
    <property type="project" value="TreeGrafter"/>
</dbReference>
<evidence type="ECO:0000256" key="5">
    <source>
        <dbReference type="ARBA" id="ARBA00023053"/>
    </source>
</evidence>
<evidence type="ECO:0000256" key="11">
    <source>
        <dbReference type="SAM" id="MobiDB-lite"/>
    </source>
</evidence>
<comment type="caution">
    <text evidence="15">The sequence shown here is derived from an EMBL/GenBank/DDBJ whole genome shotgun (WGS) entry which is preliminary data.</text>
</comment>
<organism evidence="15 16">
    <name type="scientific">Dentipellis fragilis</name>
    <dbReference type="NCBI Taxonomy" id="205917"/>
    <lineage>
        <taxon>Eukaryota</taxon>
        <taxon>Fungi</taxon>
        <taxon>Dikarya</taxon>
        <taxon>Basidiomycota</taxon>
        <taxon>Agaricomycotina</taxon>
        <taxon>Agaricomycetes</taxon>
        <taxon>Russulales</taxon>
        <taxon>Hericiaceae</taxon>
        <taxon>Dentipellis</taxon>
    </lineage>
</organism>
<evidence type="ECO:0000259" key="13">
    <source>
        <dbReference type="Pfam" id="PF00999"/>
    </source>
</evidence>
<keyword evidence="2 9" id="KW-0813">Transport</keyword>
<evidence type="ECO:0000256" key="9">
    <source>
        <dbReference type="RuleBase" id="RU003722"/>
    </source>
</evidence>
<dbReference type="Proteomes" id="UP000298327">
    <property type="component" value="Unassembled WGS sequence"/>
</dbReference>
<dbReference type="GO" id="GO:0005769">
    <property type="term" value="C:early endosome"/>
    <property type="evidence" value="ECO:0007669"/>
    <property type="project" value="TreeGrafter"/>
</dbReference>
<feature type="transmembrane region" description="Helical" evidence="12">
    <location>
        <begin position="798"/>
        <end position="817"/>
    </location>
</feature>
<feature type="transmembrane region" description="Helical" evidence="12">
    <location>
        <begin position="837"/>
        <end position="860"/>
    </location>
</feature>
<feature type="non-terminal residue" evidence="15">
    <location>
        <position position="1033"/>
    </location>
</feature>
<feature type="transmembrane region" description="Helical" evidence="12">
    <location>
        <begin position="399"/>
        <end position="425"/>
    </location>
</feature>
<feature type="transmembrane region" description="Helical" evidence="12">
    <location>
        <begin position="606"/>
        <end position="627"/>
    </location>
</feature>
<feature type="region of interest" description="Disordered" evidence="11">
    <location>
        <begin position="142"/>
        <end position="169"/>
    </location>
</feature>
<dbReference type="Gene3D" id="6.10.140.1330">
    <property type="match status" value="1"/>
</dbReference>
<feature type="compositionally biased region" description="Acidic residues" evidence="11">
    <location>
        <begin position="941"/>
        <end position="952"/>
    </location>
</feature>
<keyword evidence="5" id="KW-0915">Sodium</keyword>
<evidence type="ECO:0000256" key="10">
    <source>
        <dbReference type="RuleBase" id="RU003945"/>
    </source>
</evidence>
<feature type="transmembrane region" description="Helical" evidence="12">
    <location>
        <begin position="912"/>
        <end position="931"/>
    </location>
</feature>
<dbReference type="PRINTS" id="PR01084">
    <property type="entry name" value="NAHEXCHNGR"/>
</dbReference>
<evidence type="ECO:0000256" key="3">
    <source>
        <dbReference type="ARBA" id="ARBA00022692"/>
    </source>
</evidence>
<keyword evidence="3 9" id="KW-0812">Transmembrane</keyword>
<dbReference type="CDD" id="cd20069">
    <property type="entry name" value="5TM_Oxa1-like"/>
    <property type="match status" value="1"/>
</dbReference>
<proteinExistence type="inferred from homology"/>
<dbReference type="EMBL" id="SEOQ01000326">
    <property type="protein sequence ID" value="TFY65607.1"/>
    <property type="molecule type" value="Genomic_DNA"/>
</dbReference>
<evidence type="ECO:0000256" key="6">
    <source>
        <dbReference type="ARBA" id="ARBA00023065"/>
    </source>
</evidence>
<dbReference type="InterPro" id="IPR028055">
    <property type="entry name" value="YidC/Oxa/ALB_C"/>
</dbReference>
<dbReference type="NCBIfam" id="TIGR00840">
    <property type="entry name" value="b_cpa1"/>
    <property type="match status" value="1"/>
</dbReference>
<dbReference type="PANTHER" id="PTHR10110:SF187">
    <property type="entry name" value="SODIUM_HYDROGEN EXCHANGER"/>
    <property type="match status" value="1"/>
</dbReference>
<feature type="transmembrane region" description="Helical" evidence="12">
    <location>
        <begin position="358"/>
        <end position="378"/>
    </location>
</feature>
<sequence>MAGITRTYPARRQRPFLPRRTESSSPSTALDAAFTSLIPPGLPFSFPSTCSSTLCFRVIQVPNSHDGRNVEQDAVYTDDGSEERTTSASADAIATAVHALFKRSRTVAFSRHALLFAPSSAGAFRAFSVSLPKAAPGDIVTPSASGEFQPDVKSSAAASPEQLPDADAAASASASSVPDIALSNPGLADTLSTIPPSAFEPLQYGELAALGLASWTPAGLSSWLLELVNVTTSLPWFWTIVAGTFVSRALIFPFAVRQIQQTSRLAPFQPRLAKLRDQMNESYARKDMLNAQRLALQQRKVYEEAGVSMLPMFIMPFIQLPVTLGMFFGVRSLCTAPLEQLRWSGVWFLPDLTVADPYYVLPILSAVLMNLQLSYGMLETAGDKKTMGHMVNAFRIMSVVGIPIMGSFPSGLSLYVTTGVGVMLLQNWLLRLSTVRRLLNIPPSPGHLEAPARSFPGLYRRVEEVFPGSEGPPTVAVAAMPIDVGSIPTAVVAAAAEASPSATPVPEEEEFYSSWSLFLVCLLLILSLWTSYYLQIKRIRAVHETLVSIFAGMFVGLVVRLAPGHLIREMLTFKHTLFFNLLLPPIILNSGYELKQENFFRNFGSILIFAFFGTFISAVGVGILVYIWSFLGLESLNVSLLECLIFGTTLSATDPVTILAIFNQYKVDPKLYTVIFGESLLNDAVSIVMYETLSQFHGTEIYLSSLFHGTGIFLLSFSVSMALGVAFGLSMSLVLKHSSLAQYPAIETCLVALSAYTCYFFSNGLSMSGIVSLLFCGITLKHYAYHTMSRRTQRATKYIFATLAQLSENFIFVYLGLSLFTSPPAAAHLTSYVKPLFIAITTVAVVFTRYAAVFPLSEAINFFHRHARGQRQDELPHSYQMMLFWAGLRGAVGVALAAGFQGENAQTLRTTVLVVVVLTVVVFGGTTARMLEVLGIRTGVEDEGGEDSEDDDVPPRWYARRGGNGSRWASEEDERGYFAAAQRVGMHYPNANARVGGSGSGGASTPRSYNHHHLYAPSGAPGGADEPASPFQT</sequence>
<gene>
    <name evidence="15" type="ORF">EVG20_g5494</name>
</gene>
<dbReference type="GO" id="GO:0015385">
    <property type="term" value="F:sodium:proton antiporter activity"/>
    <property type="evidence" value="ECO:0007669"/>
    <property type="project" value="InterPro"/>
</dbReference>
<evidence type="ECO:0000256" key="4">
    <source>
        <dbReference type="ARBA" id="ARBA00022989"/>
    </source>
</evidence>
<evidence type="ECO:0000313" key="16">
    <source>
        <dbReference type="Proteomes" id="UP000298327"/>
    </source>
</evidence>
<dbReference type="AlphaFoldDB" id="A0A4Y9YV55"/>
<comment type="similarity">
    <text evidence="9">Belongs to the monovalent cation:proton antiporter 1 (CPA1) transporter (TC 2.A.36) family.</text>
</comment>
<feature type="transmembrane region" description="Helical" evidence="12">
    <location>
        <begin position="515"/>
        <end position="534"/>
    </location>
</feature>
<feature type="transmembrane region" description="Helical" evidence="12">
    <location>
        <begin position="236"/>
        <end position="256"/>
    </location>
</feature>
<dbReference type="STRING" id="205917.A0A4Y9YV55"/>
<dbReference type="GO" id="GO:0015386">
    <property type="term" value="F:potassium:proton antiporter activity"/>
    <property type="evidence" value="ECO:0007669"/>
    <property type="project" value="TreeGrafter"/>
</dbReference>
<comment type="subcellular location">
    <subcellularLocation>
        <location evidence="1 10">Membrane</location>
        <topology evidence="1 10">Multi-pass membrane protein</topology>
    </subcellularLocation>
</comment>
<accession>A0A4Y9YV55</accession>
<dbReference type="InterPro" id="IPR018422">
    <property type="entry name" value="Cation/H_exchanger_CPA1"/>
</dbReference>
<feature type="transmembrane region" description="Helical" evidence="12">
    <location>
        <begin position="881"/>
        <end position="900"/>
    </location>
</feature>
<feature type="transmembrane region" description="Helical" evidence="12">
    <location>
        <begin position="710"/>
        <end position="731"/>
    </location>
</feature>
<feature type="region of interest" description="Disordered" evidence="11">
    <location>
        <begin position="989"/>
        <end position="1033"/>
    </location>
</feature>
<feature type="domain" description="Cation/H+ exchanger transmembrane" evidence="13">
    <location>
        <begin position="526"/>
        <end position="932"/>
    </location>
</feature>
<evidence type="ECO:0000259" key="14">
    <source>
        <dbReference type="Pfam" id="PF02096"/>
    </source>
</evidence>
<feature type="region of interest" description="Disordered" evidence="11">
    <location>
        <begin position="941"/>
        <end position="971"/>
    </location>
</feature>
<feature type="domain" description="Membrane insertase YidC/Oxa/ALB C-terminal" evidence="14">
    <location>
        <begin position="236"/>
        <end position="430"/>
    </location>
</feature>
<keyword evidence="16" id="KW-1185">Reference proteome</keyword>
<feature type="transmembrane region" description="Helical" evidence="12">
    <location>
        <begin position="546"/>
        <end position="563"/>
    </location>
</feature>
<evidence type="ECO:0000256" key="12">
    <source>
        <dbReference type="SAM" id="Phobius"/>
    </source>
</evidence>
<dbReference type="OrthoDB" id="196264at2759"/>
<keyword evidence="7 12" id="KW-0472">Membrane</keyword>
<evidence type="ECO:0000256" key="2">
    <source>
        <dbReference type="ARBA" id="ARBA00022448"/>
    </source>
</evidence>
<name>A0A4Y9YV55_9AGAM</name>
<reference evidence="15 16" key="1">
    <citation type="submission" date="2019-02" db="EMBL/GenBank/DDBJ databases">
        <title>Genome sequencing of the rare red list fungi Dentipellis fragilis.</title>
        <authorList>
            <person name="Buettner E."/>
            <person name="Kellner H."/>
        </authorList>
    </citation>
    <scope>NUCLEOTIDE SEQUENCE [LARGE SCALE GENOMIC DNA]</scope>
    <source>
        <strain evidence="15 16">DSM 105465</strain>
    </source>
</reference>